<reference evidence="4" key="2">
    <citation type="submission" date="2025-08" db="UniProtKB">
        <authorList>
            <consortium name="Ensembl"/>
        </authorList>
    </citation>
    <scope>IDENTIFICATION</scope>
</reference>
<evidence type="ECO:0000256" key="2">
    <source>
        <dbReference type="SAM" id="SignalP"/>
    </source>
</evidence>
<dbReference type="GO" id="GO:0005615">
    <property type="term" value="C:extracellular space"/>
    <property type="evidence" value="ECO:0007669"/>
    <property type="project" value="UniProtKB-KW"/>
</dbReference>
<sequence length="56" mass="6084">MKSILLVLGLLLVSISVGYSSMPVDCCFSFSSLRLSLKRVKSISRTHSGCAKEGFM</sequence>
<feature type="signal peptide" evidence="2">
    <location>
        <begin position="1"/>
        <end position="20"/>
    </location>
</feature>
<dbReference type="GO" id="GO:0008009">
    <property type="term" value="F:chemokine activity"/>
    <property type="evidence" value="ECO:0007669"/>
    <property type="project" value="InterPro"/>
</dbReference>
<proteinExistence type="predicted"/>
<keyword evidence="5" id="KW-1185">Reference proteome</keyword>
<dbReference type="InParanoid" id="A0A672ZJG6"/>
<evidence type="ECO:0000259" key="3">
    <source>
        <dbReference type="Pfam" id="PF00048"/>
    </source>
</evidence>
<evidence type="ECO:0000313" key="5">
    <source>
        <dbReference type="Proteomes" id="UP000472271"/>
    </source>
</evidence>
<reference evidence="4" key="3">
    <citation type="submission" date="2025-09" db="UniProtKB">
        <authorList>
            <consortium name="Ensembl"/>
        </authorList>
    </citation>
    <scope>IDENTIFICATION</scope>
</reference>
<keyword evidence="2" id="KW-0732">Signal</keyword>
<organism evidence="4 5">
    <name type="scientific">Sphaeramia orbicularis</name>
    <name type="common">orbiculate cardinalfish</name>
    <dbReference type="NCBI Taxonomy" id="375764"/>
    <lineage>
        <taxon>Eukaryota</taxon>
        <taxon>Metazoa</taxon>
        <taxon>Chordata</taxon>
        <taxon>Craniata</taxon>
        <taxon>Vertebrata</taxon>
        <taxon>Euteleostomi</taxon>
        <taxon>Actinopterygii</taxon>
        <taxon>Neopterygii</taxon>
        <taxon>Teleostei</taxon>
        <taxon>Neoteleostei</taxon>
        <taxon>Acanthomorphata</taxon>
        <taxon>Gobiaria</taxon>
        <taxon>Kurtiformes</taxon>
        <taxon>Apogonoidei</taxon>
        <taxon>Apogonidae</taxon>
        <taxon>Apogoninae</taxon>
        <taxon>Sphaeramia</taxon>
    </lineage>
</organism>
<dbReference type="SUPFAM" id="SSF54117">
    <property type="entry name" value="Interleukin 8-like chemokines"/>
    <property type="match status" value="1"/>
</dbReference>
<dbReference type="Ensembl" id="ENSSORT00005017133.1">
    <property type="protein sequence ID" value="ENSSORP00005016623.1"/>
    <property type="gene ID" value="ENSSORG00005008408.1"/>
</dbReference>
<dbReference type="Pfam" id="PF00048">
    <property type="entry name" value="IL8"/>
    <property type="match status" value="1"/>
</dbReference>
<feature type="chain" id="PRO_5025480051" description="Chemokine interleukin-8-like domain-containing protein" evidence="2">
    <location>
        <begin position="21"/>
        <end position="56"/>
    </location>
</feature>
<dbReference type="GO" id="GO:0006955">
    <property type="term" value="P:immune response"/>
    <property type="evidence" value="ECO:0007669"/>
    <property type="project" value="InterPro"/>
</dbReference>
<evidence type="ECO:0000313" key="4">
    <source>
        <dbReference type="Ensembl" id="ENSSORP00005016623.1"/>
    </source>
</evidence>
<dbReference type="InterPro" id="IPR036048">
    <property type="entry name" value="Interleukin_8-like_sf"/>
</dbReference>
<feature type="domain" description="Chemokine interleukin-8-like" evidence="3">
    <location>
        <begin position="24"/>
        <end position="54"/>
    </location>
</feature>
<evidence type="ECO:0000256" key="1">
    <source>
        <dbReference type="ARBA" id="ARBA00022514"/>
    </source>
</evidence>
<dbReference type="Proteomes" id="UP000472271">
    <property type="component" value="Chromosome 6"/>
</dbReference>
<name>A0A672ZJG6_9TELE</name>
<dbReference type="Gene3D" id="2.40.50.40">
    <property type="match status" value="1"/>
</dbReference>
<protein>
    <recommendedName>
        <fullName evidence="3">Chemokine interleukin-8-like domain-containing protein</fullName>
    </recommendedName>
</protein>
<keyword evidence="1" id="KW-0202">Cytokine</keyword>
<accession>A0A672ZJG6</accession>
<reference evidence="4" key="1">
    <citation type="submission" date="2019-06" db="EMBL/GenBank/DDBJ databases">
        <authorList>
            <consortium name="Wellcome Sanger Institute Data Sharing"/>
        </authorList>
    </citation>
    <scope>NUCLEOTIDE SEQUENCE [LARGE SCALE GENOMIC DNA]</scope>
</reference>
<dbReference type="InterPro" id="IPR001811">
    <property type="entry name" value="Chemokine_IL8-like_dom"/>
</dbReference>
<dbReference type="AlphaFoldDB" id="A0A672ZJG6"/>